<name>A0A6J1LKB5_DROHY</name>
<evidence type="ECO:0000256" key="6">
    <source>
        <dbReference type="ARBA" id="ARBA00037410"/>
    </source>
</evidence>
<keyword evidence="2" id="KW-0276">Fatty acid metabolism</keyword>
<dbReference type="PANTHER" id="PTHR43602:SF1">
    <property type="entry name" value="ENOYL-COA HYDRATASE DOMAIN-CONTAINING PROTEIN 3, MITOCHONDRIAL"/>
    <property type="match status" value="1"/>
</dbReference>
<dbReference type="KEGG" id="dhe:111595543"/>
<dbReference type="InterPro" id="IPR014748">
    <property type="entry name" value="Enoyl-CoA_hydra_C"/>
</dbReference>
<dbReference type="InterPro" id="IPR001753">
    <property type="entry name" value="Enoyl-CoA_hydra/iso"/>
</dbReference>
<dbReference type="GeneID" id="111595543"/>
<comment type="subcellular location">
    <subcellularLocation>
        <location evidence="1">Mitochondrion</location>
    </subcellularLocation>
</comment>
<dbReference type="OMA" id="SCDMVVC"/>
<keyword evidence="8" id="KW-1185">Reference proteome</keyword>
<evidence type="ECO:0000256" key="1">
    <source>
        <dbReference type="ARBA" id="ARBA00004173"/>
    </source>
</evidence>
<dbReference type="GO" id="GO:0016836">
    <property type="term" value="F:hydro-lyase activity"/>
    <property type="evidence" value="ECO:0007669"/>
    <property type="project" value="TreeGrafter"/>
</dbReference>
<dbReference type="GO" id="GO:0005739">
    <property type="term" value="C:mitochondrion"/>
    <property type="evidence" value="ECO:0007669"/>
    <property type="project" value="UniProtKB-SubCell"/>
</dbReference>
<dbReference type="GO" id="GO:0006631">
    <property type="term" value="P:fatty acid metabolic process"/>
    <property type="evidence" value="ECO:0007669"/>
    <property type="project" value="UniProtKB-KW"/>
</dbReference>
<dbReference type="Gene3D" id="3.90.226.10">
    <property type="entry name" value="2-enoyl-CoA Hydratase, Chain A, domain 1"/>
    <property type="match status" value="1"/>
</dbReference>
<sequence length="282" mass="31200">MLRRFPNTLKLWSRSIPIRFVSNTNVEEFLKVKNENGVREITLCHPPTRNSLSMDMMGVLHEVLNEDKDNLNLRCIVLSAEGKVWSAGHNLKQLQPNDLQYRDAVFQKMTDLVIGIQKLPVPVIAKVNGYAAAAGCQLVASCDIIVATDKSMFSTPGAAVGVFCNTPGVAVGRVMSRPKSAYMLMTGLPLTGQEAYVAGLVTKVVPESELDKTIDDIANAIRAKSRAVIALGKEFYYEQLNLPLEQAYVRAKAKMNENLQLADCMEGMSSFVEKRAPKWKHT</sequence>
<evidence type="ECO:0000313" key="8">
    <source>
        <dbReference type="Proteomes" id="UP000504633"/>
    </source>
</evidence>
<dbReference type="AlphaFoldDB" id="A0A6J1LKB5"/>
<evidence type="ECO:0000256" key="4">
    <source>
        <dbReference type="ARBA" id="ARBA00023098"/>
    </source>
</evidence>
<dbReference type="OrthoDB" id="2139957at2759"/>
<evidence type="ECO:0000256" key="7">
    <source>
        <dbReference type="ARBA" id="ARBA00040545"/>
    </source>
</evidence>
<accession>A0A6J1LKB5</accession>
<comment type="function">
    <text evidence="6">May play a role in fatty acid biosynthesis and insulin sensitivity.</text>
</comment>
<evidence type="ECO:0000256" key="5">
    <source>
        <dbReference type="ARBA" id="ARBA00023128"/>
    </source>
</evidence>
<dbReference type="Proteomes" id="UP000504633">
    <property type="component" value="Unplaced"/>
</dbReference>
<dbReference type="PANTHER" id="PTHR43602">
    <property type="match status" value="1"/>
</dbReference>
<dbReference type="InterPro" id="IPR029045">
    <property type="entry name" value="ClpP/crotonase-like_dom_sf"/>
</dbReference>
<evidence type="ECO:0000256" key="2">
    <source>
        <dbReference type="ARBA" id="ARBA00022832"/>
    </source>
</evidence>
<dbReference type="InterPro" id="IPR052377">
    <property type="entry name" value="Mitochondrial_ECH-domain"/>
</dbReference>
<reference evidence="9" key="1">
    <citation type="submission" date="2025-08" db="UniProtKB">
        <authorList>
            <consortium name="RefSeq"/>
        </authorList>
    </citation>
    <scope>IDENTIFICATION</scope>
    <source>
        <strain evidence="9">15085-1641.00</strain>
        <tissue evidence="9">Whole body</tissue>
    </source>
</reference>
<dbReference type="Pfam" id="PF00378">
    <property type="entry name" value="ECH_1"/>
    <property type="match status" value="1"/>
</dbReference>
<gene>
    <name evidence="9" type="primary">LOC111595543</name>
</gene>
<protein>
    <recommendedName>
        <fullName evidence="7">Enoyl-CoA hydratase domain-containing protein 3, mitochondrial</fullName>
    </recommendedName>
</protein>
<dbReference type="RefSeq" id="XP_023165097.2">
    <property type="nucleotide sequence ID" value="XM_023309329.2"/>
</dbReference>
<dbReference type="Gene3D" id="1.10.12.10">
    <property type="entry name" value="Lyase 2-enoyl-coa Hydratase, Chain A, domain 2"/>
    <property type="match status" value="1"/>
</dbReference>
<proteinExistence type="predicted"/>
<keyword evidence="4" id="KW-0443">Lipid metabolism</keyword>
<dbReference type="CDD" id="cd06558">
    <property type="entry name" value="crotonase-like"/>
    <property type="match status" value="1"/>
</dbReference>
<dbReference type="SUPFAM" id="SSF52096">
    <property type="entry name" value="ClpP/crotonase"/>
    <property type="match status" value="1"/>
</dbReference>
<organism evidence="8 9">
    <name type="scientific">Drosophila hydei</name>
    <name type="common">Fruit fly</name>
    <dbReference type="NCBI Taxonomy" id="7224"/>
    <lineage>
        <taxon>Eukaryota</taxon>
        <taxon>Metazoa</taxon>
        <taxon>Ecdysozoa</taxon>
        <taxon>Arthropoda</taxon>
        <taxon>Hexapoda</taxon>
        <taxon>Insecta</taxon>
        <taxon>Pterygota</taxon>
        <taxon>Neoptera</taxon>
        <taxon>Endopterygota</taxon>
        <taxon>Diptera</taxon>
        <taxon>Brachycera</taxon>
        <taxon>Muscomorpha</taxon>
        <taxon>Ephydroidea</taxon>
        <taxon>Drosophilidae</taxon>
        <taxon>Drosophila</taxon>
    </lineage>
</organism>
<keyword evidence="5" id="KW-0496">Mitochondrion</keyword>
<evidence type="ECO:0000256" key="3">
    <source>
        <dbReference type="ARBA" id="ARBA00022946"/>
    </source>
</evidence>
<evidence type="ECO:0000313" key="9">
    <source>
        <dbReference type="RefSeq" id="XP_023165097.2"/>
    </source>
</evidence>
<keyword evidence="3" id="KW-0809">Transit peptide</keyword>